<reference evidence="1 2" key="1">
    <citation type="submission" date="2022-06" db="EMBL/GenBank/DDBJ databases">
        <title>Genomic Encyclopedia of Archaeal and Bacterial Type Strains, Phase II (KMG-II): from individual species to whole genera.</title>
        <authorList>
            <person name="Goeker M."/>
        </authorList>
    </citation>
    <scope>NUCLEOTIDE SEQUENCE [LARGE SCALE GENOMIC DNA]</scope>
    <source>
        <strain evidence="1 2">DSM 44255</strain>
    </source>
</reference>
<name>A0ABT1IBJ0_9PSEU</name>
<dbReference type="Proteomes" id="UP001205185">
    <property type="component" value="Unassembled WGS sequence"/>
</dbReference>
<protein>
    <submittedName>
        <fullName evidence="1">Uncharacterized protein</fullName>
    </submittedName>
</protein>
<comment type="caution">
    <text evidence="1">The sequence shown here is derived from an EMBL/GenBank/DDBJ whole genome shotgun (WGS) entry which is preliminary data.</text>
</comment>
<organism evidence="1 2">
    <name type="scientific">Actinokineospora diospyrosa</name>
    <dbReference type="NCBI Taxonomy" id="103728"/>
    <lineage>
        <taxon>Bacteria</taxon>
        <taxon>Bacillati</taxon>
        <taxon>Actinomycetota</taxon>
        <taxon>Actinomycetes</taxon>
        <taxon>Pseudonocardiales</taxon>
        <taxon>Pseudonocardiaceae</taxon>
        <taxon>Actinokineospora</taxon>
    </lineage>
</organism>
<gene>
    <name evidence="1" type="ORF">LV75_002510</name>
</gene>
<evidence type="ECO:0000313" key="1">
    <source>
        <dbReference type="EMBL" id="MCP2270009.1"/>
    </source>
</evidence>
<sequence>MRKALAEGKGIPSLLYGPFTFREDRRVKVPPSTRLVVKGGAFTLAGA</sequence>
<accession>A0ABT1IBJ0</accession>
<dbReference type="RefSeq" id="WP_253886995.1">
    <property type="nucleotide sequence ID" value="NZ_BAAAVB010000013.1"/>
</dbReference>
<dbReference type="EMBL" id="JAMTCO010000006">
    <property type="protein sequence ID" value="MCP2270009.1"/>
    <property type="molecule type" value="Genomic_DNA"/>
</dbReference>
<keyword evidence="2" id="KW-1185">Reference proteome</keyword>
<evidence type="ECO:0000313" key="2">
    <source>
        <dbReference type="Proteomes" id="UP001205185"/>
    </source>
</evidence>
<proteinExistence type="predicted"/>